<dbReference type="Pfam" id="PF00392">
    <property type="entry name" value="GntR"/>
    <property type="match status" value="1"/>
</dbReference>
<comment type="caution">
    <text evidence="6">The sequence shown here is derived from an EMBL/GenBank/DDBJ whole genome shotgun (WGS) entry which is preliminary data.</text>
</comment>
<dbReference type="Gene3D" id="1.20.120.530">
    <property type="entry name" value="GntR ligand-binding domain-like"/>
    <property type="match status" value="1"/>
</dbReference>
<dbReference type="Pfam" id="PF07729">
    <property type="entry name" value="FCD"/>
    <property type="match status" value="1"/>
</dbReference>
<dbReference type="AlphaFoldDB" id="A0A561TGI0"/>
<keyword evidence="3" id="KW-0804">Transcription</keyword>
<dbReference type="SUPFAM" id="SSF48008">
    <property type="entry name" value="GntR ligand-binding domain-like"/>
    <property type="match status" value="1"/>
</dbReference>
<dbReference type="InterPro" id="IPR000524">
    <property type="entry name" value="Tscrpt_reg_HTH_GntR"/>
</dbReference>
<dbReference type="GO" id="GO:0003700">
    <property type="term" value="F:DNA-binding transcription factor activity"/>
    <property type="evidence" value="ECO:0007669"/>
    <property type="project" value="InterPro"/>
</dbReference>
<dbReference type="InterPro" id="IPR036390">
    <property type="entry name" value="WH_DNA-bd_sf"/>
</dbReference>
<proteinExistence type="predicted"/>
<gene>
    <name evidence="6" type="ORF">FHX78_113192</name>
</gene>
<dbReference type="InterPro" id="IPR011711">
    <property type="entry name" value="GntR_C"/>
</dbReference>
<dbReference type="PROSITE" id="PS50949">
    <property type="entry name" value="HTH_GNTR"/>
    <property type="match status" value="1"/>
</dbReference>
<evidence type="ECO:0000259" key="5">
    <source>
        <dbReference type="PROSITE" id="PS50949"/>
    </source>
</evidence>
<dbReference type="SMART" id="SM00345">
    <property type="entry name" value="HTH_GNTR"/>
    <property type="match status" value="1"/>
</dbReference>
<accession>A0A561TGI0</accession>
<keyword evidence="2" id="KW-0238">DNA-binding</keyword>
<dbReference type="RefSeq" id="WP_145868139.1">
    <property type="nucleotide sequence ID" value="NZ_BNCE01000003.1"/>
</dbReference>
<dbReference type="InterPro" id="IPR036388">
    <property type="entry name" value="WH-like_DNA-bd_sf"/>
</dbReference>
<dbReference type="InterPro" id="IPR008920">
    <property type="entry name" value="TF_FadR/GntR_C"/>
</dbReference>
<dbReference type="PANTHER" id="PTHR43537:SF45">
    <property type="entry name" value="GNTR FAMILY REGULATORY PROTEIN"/>
    <property type="match status" value="1"/>
</dbReference>
<evidence type="ECO:0000256" key="4">
    <source>
        <dbReference type="SAM" id="MobiDB-lite"/>
    </source>
</evidence>
<protein>
    <submittedName>
        <fullName evidence="6">GntR family transcriptional regulator</fullName>
    </submittedName>
</protein>
<feature type="region of interest" description="Disordered" evidence="4">
    <location>
        <begin position="234"/>
        <end position="253"/>
    </location>
</feature>
<reference evidence="6 7" key="1">
    <citation type="submission" date="2019-06" db="EMBL/GenBank/DDBJ databases">
        <title>Sequencing the genomes of 1000 actinobacteria strains.</title>
        <authorList>
            <person name="Klenk H.-P."/>
        </authorList>
    </citation>
    <scope>NUCLEOTIDE SEQUENCE [LARGE SCALE GENOMIC DNA]</scope>
    <source>
        <strain evidence="6 7">DSM 41695</strain>
    </source>
</reference>
<evidence type="ECO:0000256" key="3">
    <source>
        <dbReference type="ARBA" id="ARBA00023163"/>
    </source>
</evidence>
<dbReference type="SUPFAM" id="SSF46785">
    <property type="entry name" value="Winged helix' DNA-binding domain"/>
    <property type="match status" value="1"/>
</dbReference>
<keyword evidence="1" id="KW-0805">Transcription regulation</keyword>
<dbReference type="Proteomes" id="UP000316603">
    <property type="component" value="Unassembled WGS sequence"/>
</dbReference>
<dbReference type="Gene3D" id="1.10.10.10">
    <property type="entry name" value="Winged helix-like DNA-binding domain superfamily/Winged helix DNA-binding domain"/>
    <property type="match status" value="1"/>
</dbReference>
<dbReference type="CDD" id="cd07377">
    <property type="entry name" value="WHTH_GntR"/>
    <property type="match status" value="1"/>
</dbReference>
<evidence type="ECO:0000313" key="7">
    <source>
        <dbReference type="Proteomes" id="UP000316603"/>
    </source>
</evidence>
<dbReference type="PANTHER" id="PTHR43537">
    <property type="entry name" value="TRANSCRIPTIONAL REGULATOR, GNTR FAMILY"/>
    <property type="match status" value="1"/>
</dbReference>
<dbReference type="GO" id="GO:0003677">
    <property type="term" value="F:DNA binding"/>
    <property type="evidence" value="ECO:0007669"/>
    <property type="project" value="UniProtKB-KW"/>
</dbReference>
<keyword evidence="7" id="KW-1185">Reference proteome</keyword>
<dbReference type="EMBL" id="VIWV01000001">
    <property type="protein sequence ID" value="TWF86228.1"/>
    <property type="molecule type" value="Genomic_DNA"/>
</dbReference>
<name>A0A561TGI0_9ACTN</name>
<evidence type="ECO:0000256" key="1">
    <source>
        <dbReference type="ARBA" id="ARBA00023015"/>
    </source>
</evidence>
<organism evidence="6 7">
    <name type="scientific">Streptomyces capillispiralis</name>
    <dbReference type="NCBI Taxonomy" id="68182"/>
    <lineage>
        <taxon>Bacteria</taxon>
        <taxon>Bacillati</taxon>
        <taxon>Actinomycetota</taxon>
        <taxon>Actinomycetes</taxon>
        <taxon>Kitasatosporales</taxon>
        <taxon>Streptomycetaceae</taxon>
        <taxon>Streptomyces</taxon>
    </lineage>
</organism>
<evidence type="ECO:0000256" key="2">
    <source>
        <dbReference type="ARBA" id="ARBA00023125"/>
    </source>
</evidence>
<feature type="domain" description="HTH gntR-type" evidence="5">
    <location>
        <begin position="13"/>
        <end position="80"/>
    </location>
</feature>
<evidence type="ECO:0000313" key="6">
    <source>
        <dbReference type="EMBL" id="TWF86228.1"/>
    </source>
</evidence>
<sequence>MPGTSGTGAVTRSTLRQQIADALRDEVLAGRLTSGQEFTVKEIADQYGVSATPVREALVDLSAQGLLDADQHRGFRVHEYSADDFRGMIEARGLVTDGMFRSLTGGRLAHLQPDEPRIAAALAGVRRRGEEAQRAALAGEVTVLIGYDLRFWRELGSLFGNPYLTDFLHRLRVQTWVCVVQHLRRLPDLRGLLWAEHTDLVDALSRRDTDSARAIVHSYNAHALSLVEGLTAGGMGKGPARQEPPPPGADTLP</sequence>
<dbReference type="OrthoDB" id="3864082at2"/>
<feature type="compositionally biased region" description="Pro residues" evidence="4">
    <location>
        <begin position="242"/>
        <end position="253"/>
    </location>
</feature>